<comment type="pathway">
    <text evidence="1 8">Amino-acid biosynthesis; L-isoleucine biosynthesis; L-isoleucine from 2-oxobutanoate: step 1/4.</text>
</comment>
<evidence type="ECO:0000256" key="3">
    <source>
        <dbReference type="ARBA" id="ARBA00006341"/>
    </source>
</evidence>
<evidence type="ECO:0000256" key="1">
    <source>
        <dbReference type="ARBA" id="ARBA00004974"/>
    </source>
</evidence>
<dbReference type="InterPro" id="IPR002912">
    <property type="entry name" value="ACT_dom"/>
</dbReference>
<evidence type="ECO:0000256" key="5">
    <source>
        <dbReference type="ARBA" id="ARBA00022605"/>
    </source>
</evidence>
<comment type="similarity">
    <text evidence="3 8">Belongs to the acetolactate synthase small subunit family.</text>
</comment>
<dbReference type="GO" id="GO:0003984">
    <property type="term" value="F:acetolactate synthase activity"/>
    <property type="evidence" value="ECO:0007669"/>
    <property type="project" value="UniProtKB-UniRule"/>
</dbReference>
<feature type="domain" description="ACT" evidence="9">
    <location>
        <begin position="5"/>
        <end position="79"/>
    </location>
</feature>
<protein>
    <recommendedName>
        <fullName evidence="8">Acetolactate synthase small subunit</fullName>
        <shortName evidence="8">AHAS</shortName>
        <shortName evidence="8">ALS</shortName>
        <ecNumber evidence="8">2.2.1.6</ecNumber>
    </recommendedName>
    <alternativeName>
        <fullName evidence="8">Acetohydroxy-acid synthase small subunit</fullName>
    </alternativeName>
</protein>
<comment type="function">
    <text evidence="8">Catalyzes the conversion of 2 pyruvate molecules into acetolactate in the first common step of the biosynthetic pathway of the branched-amino acids such as leucine, isoleucine, and valine.</text>
</comment>
<keyword evidence="8 10" id="KW-0808">Transferase</keyword>
<dbReference type="PANTHER" id="PTHR30239">
    <property type="entry name" value="ACETOLACTATE SYNTHASE SMALL SUBUNIT"/>
    <property type="match status" value="1"/>
</dbReference>
<gene>
    <name evidence="10" type="primary">ilvN</name>
    <name evidence="10" type="ORF">H9702_00780</name>
</gene>
<dbReference type="NCBIfam" id="NF008864">
    <property type="entry name" value="PRK11895.1"/>
    <property type="match status" value="1"/>
</dbReference>
<dbReference type="Pfam" id="PF10369">
    <property type="entry name" value="ALS_ss_C"/>
    <property type="match status" value="1"/>
</dbReference>
<dbReference type="EMBL" id="DWWM01000005">
    <property type="protein sequence ID" value="HJC35652.1"/>
    <property type="molecule type" value="Genomic_DNA"/>
</dbReference>
<dbReference type="GO" id="GO:0009099">
    <property type="term" value="P:L-valine biosynthetic process"/>
    <property type="evidence" value="ECO:0007669"/>
    <property type="project" value="UniProtKB-UniRule"/>
</dbReference>
<dbReference type="InterPro" id="IPR054480">
    <property type="entry name" value="AHAS_small-like_ACT"/>
</dbReference>
<dbReference type="Pfam" id="PF22629">
    <property type="entry name" value="ACT_AHAS_ss"/>
    <property type="match status" value="1"/>
</dbReference>
<keyword evidence="6 8" id="KW-0100">Branched-chain amino acid biosynthesis</keyword>
<comment type="subunit">
    <text evidence="4 8">Dimer of large and small chains.</text>
</comment>
<sequence>MERNVLSLLVANHFGVLTRVTNLFGQRGFNIDSLAVGETENPRFSRITITTHGDDRVINQIKLQLAKLEDVKAVVEIPEEQLFIREVVLIKAEPKQAQMEAFEQAVADFGGRCQIVEGGVYVIELTDTPDSINYFIEELQDFHIREISRTGGVALELSRETVY</sequence>
<reference evidence="10" key="2">
    <citation type="submission" date="2021-04" db="EMBL/GenBank/DDBJ databases">
        <authorList>
            <person name="Gilroy R."/>
        </authorList>
    </citation>
    <scope>NUCLEOTIDE SEQUENCE</scope>
    <source>
        <strain evidence="10">CHK187-11901</strain>
    </source>
</reference>
<dbReference type="NCBIfam" id="TIGR00119">
    <property type="entry name" value="acolac_sm"/>
    <property type="match status" value="1"/>
</dbReference>
<evidence type="ECO:0000256" key="6">
    <source>
        <dbReference type="ARBA" id="ARBA00023304"/>
    </source>
</evidence>
<dbReference type="PANTHER" id="PTHR30239:SF0">
    <property type="entry name" value="ACETOLACTATE SYNTHASE SMALL SUBUNIT 1, CHLOROPLASTIC"/>
    <property type="match status" value="1"/>
</dbReference>
<dbReference type="EC" id="2.2.1.6" evidence="8"/>
<accession>A0A9D2SUG9</accession>
<evidence type="ECO:0000256" key="4">
    <source>
        <dbReference type="ARBA" id="ARBA00011744"/>
    </source>
</evidence>
<comment type="pathway">
    <text evidence="2 8">Amino-acid biosynthesis; L-valine biosynthesis; L-valine from pyruvate: step 1/4.</text>
</comment>
<evidence type="ECO:0000313" key="11">
    <source>
        <dbReference type="Proteomes" id="UP000823896"/>
    </source>
</evidence>
<dbReference type="CDD" id="cd04878">
    <property type="entry name" value="ACT_AHAS"/>
    <property type="match status" value="1"/>
</dbReference>
<dbReference type="GO" id="GO:1990610">
    <property type="term" value="F:acetolactate synthase regulator activity"/>
    <property type="evidence" value="ECO:0007669"/>
    <property type="project" value="UniProtKB-UniRule"/>
</dbReference>
<dbReference type="AlphaFoldDB" id="A0A9D2SUG9"/>
<organism evidence="10 11">
    <name type="scientific">Candidatus Merdibacter merdavium</name>
    <dbReference type="NCBI Taxonomy" id="2838692"/>
    <lineage>
        <taxon>Bacteria</taxon>
        <taxon>Bacillati</taxon>
        <taxon>Bacillota</taxon>
        <taxon>Erysipelotrichia</taxon>
        <taxon>Erysipelotrichales</taxon>
        <taxon>Erysipelotrichaceae</taxon>
        <taxon>Merdibacter</taxon>
    </lineage>
</organism>
<dbReference type="InterPro" id="IPR045865">
    <property type="entry name" value="ACT-like_dom_sf"/>
</dbReference>
<dbReference type="Gene3D" id="3.30.70.260">
    <property type="match status" value="1"/>
</dbReference>
<dbReference type="PROSITE" id="PS51671">
    <property type="entry name" value="ACT"/>
    <property type="match status" value="1"/>
</dbReference>
<dbReference type="GO" id="GO:0009097">
    <property type="term" value="P:isoleucine biosynthetic process"/>
    <property type="evidence" value="ECO:0007669"/>
    <property type="project" value="UniProtKB-UniRule"/>
</dbReference>
<proteinExistence type="inferred from homology"/>
<keyword evidence="5 8" id="KW-0028">Amino-acid biosynthesis</keyword>
<evidence type="ECO:0000259" key="9">
    <source>
        <dbReference type="PROSITE" id="PS51671"/>
    </source>
</evidence>
<dbReference type="Gene3D" id="3.30.70.1150">
    <property type="entry name" value="ACT-like. Chain A, domain 2"/>
    <property type="match status" value="1"/>
</dbReference>
<evidence type="ECO:0000256" key="2">
    <source>
        <dbReference type="ARBA" id="ARBA00005025"/>
    </source>
</evidence>
<dbReference type="InterPro" id="IPR027271">
    <property type="entry name" value="Acetolactate_synth/TF_NikR_C"/>
</dbReference>
<dbReference type="Proteomes" id="UP000823896">
    <property type="component" value="Unassembled WGS sequence"/>
</dbReference>
<comment type="caution">
    <text evidence="10">The sequence shown here is derived from an EMBL/GenBank/DDBJ whole genome shotgun (WGS) entry which is preliminary data.</text>
</comment>
<dbReference type="GO" id="GO:0005829">
    <property type="term" value="C:cytosol"/>
    <property type="evidence" value="ECO:0007669"/>
    <property type="project" value="TreeGrafter"/>
</dbReference>
<dbReference type="SUPFAM" id="SSF55021">
    <property type="entry name" value="ACT-like"/>
    <property type="match status" value="2"/>
</dbReference>
<evidence type="ECO:0000256" key="7">
    <source>
        <dbReference type="ARBA" id="ARBA00048670"/>
    </source>
</evidence>
<dbReference type="InterPro" id="IPR039557">
    <property type="entry name" value="AHAS_ACT"/>
</dbReference>
<evidence type="ECO:0000313" key="10">
    <source>
        <dbReference type="EMBL" id="HJC35652.1"/>
    </source>
</evidence>
<comment type="catalytic activity">
    <reaction evidence="7 8">
        <text>2 pyruvate + H(+) = (2S)-2-acetolactate + CO2</text>
        <dbReference type="Rhea" id="RHEA:25249"/>
        <dbReference type="ChEBI" id="CHEBI:15361"/>
        <dbReference type="ChEBI" id="CHEBI:15378"/>
        <dbReference type="ChEBI" id="CHEBI:16526"/>
        <dbReference type="ChEBI" id="CHEBI:58476"/>
        <dbReference type="EC" id="2.2.1.6"/>
    </reaction>
</comment>
<evidence type="ECO:0000256" key="8">
    <source>
        <dbReference type="RuleBase" id="RU368092"/>
    </source>
</evidence>
<name>A0A9D2SUG9_9FIRM</name>
<reference evidence="10" key="1">
    <citation type="journal article" date="2021" name="PeerJ">
        <title>Extensive microbial diversity within the chicken gut microbiome revealed by metagenomics and culture.</title>
        <authorList>
            <person name="Gilroy R."/>
            <person name="Ravi A."/>
            <person name="Getino M."/>
            <person name="Pursley I."/>
            <person name="Horton D.L."/>
            <person name="Alikhan N.F."/>
            <person name="Baker D."/>
            <person name="Gharbi K."/>
            <person name="Hall N."/>
            <person name="Watson M."/>
            <person name="Adriaenssens E.M."/>
            <person name="Foster-Nyarko E."/>
            <person name="Jarju S."/>
            <person name="Secka A."/>
            <person name="Antonio M."/>
            <person name="Oren A."/>
            <person name="Chaudhuri R.R."/>
            <person name="La Ragione R."/>
            <person name="Hildebrand F."/>
            <person name="Pallen M.J."/>
        </authorList>
    </citation>
    <scope>NUCLEOTIDE SEQUENCE</scope>
    <source>
        <strain evidence="10">CHK187-11901</strain>
    </source>
</reference>
<dbReference type="InterPro" id="IPR004789">
    <property type="entry name" value="Acetalactate_synth_ssu"/>
</dbReference>
<dbReference type="InterPro" id="IPR019455">
    <property type="entry name" value="Acetolactate_synth_ssu_C"/>
</dbReference>